<evidence type="ECO:0000313" key="4">
    <source>
        <dbReference type="EMBL" id="UOB17515.1"/>
    </source>
</evidence>
<keyword evidence="5" id="KW-1185">Reference proteome</keyword>
<accession>A0A9E7CZG3</accession>
<dbReference type="PROSITE" id="PS50893">
    <property type="entry name" value="ABC_TRANSPORTER_2"/>
    <property type="match status" value="1"/>
</dbReference>
<dbReference type="InterPro" id="IPR027417">
    <property type="entry name" value="P-loop_NTPase"/>
</dbReference>
<name>A0A9E7CZG3_9FLAO</name>
<dbReference type="SUPFAM" id="SSF52540">
    <property type="entry name" value="P-loop containing nucleoside triphosphate hydrolases"/>
    <property type="match status" value="1"/>
</dbReference>
<dbReference type="EMBL" id="CP094358">
    <property type="protein sequence ID" value="UOB17515.1"/>
    <property type="molecule type" value="Genomic_DNA"/>
</dbReference>
<dbReference type="GO" id="GO:0016887">
    <property type="term" value="F:ATP hydrolysis activity"/>
    <property type="evidence" value="ECO:0007669"/>
    <property type="project" value="InterPro"/>
</dbReference>
<dbReference type="KEGG" id="fbm:MQE35_17480"/>
<dbReference type="GO" id="GO:0005524">
    <property type="term" value="F:ATP binding"/>
    <property type="evidence" value="ECO:0007669"/>
    <property type="project" value="UniProtKB-KW"/>
</dbReference>
<evidence type="ECO:0000313" key="5">
    <source>
        <dbReference type="Proteomes" id="UP000831290"/>
    </source>
</evidence>
<feature type="domain" description="ABC transporter" evidence="3">
    <location>
        <begin position="4"/>
        <end position="223"/>
    </location>
</feature>
<dbReference type="Proteomes" id="UP000831290">
    <property type="component" value="Chromosome"/>
</dbReference>
<reference evidence="4" key="1">
    <citation type="submission" date="2022-03" db="EMBL/GenBank/DDBJ databases">
        <title>Description of Abyssus ytuae gen. nov., sp. nov., a novel member of the family Flavobacteriaceae isolated from the sediment of Mariana Trench.</title>
        <authorList>
            <person name="Zhang J."/>
            <person name="Xu X."/>
        </authorList>
    </citation>
    <scope>NUCLEOTIDE SEQUENCE</scope>
    <source>
        <strain evidence="4">MT3330</strain>
    </source>
</reference>
<dbReference type="AlphaFoldDB" id="A0A9E7CZG3"/>
<keyword evidence="2 4" id="KW-0067">ATP-binding</keyword>
<evidence type="ECO:0000259" key="3">
    <source>
        <dbReference type="PROSITE" id="PS50893"/>
    </source>
</evidence>
<gene>
    <name evidence="4" type="ORF">MQE35_17480</name>
</gene>
<dbReference type="InterPro" id="IPR003439">
    <property type="entry name" value="ABC_transporter-like_ATP-bd"/>
</dbReference>
<dbReference type="PANTHER" id="PTHR43158">
    <property type="entry name" value="SKFA PEPTIDE EXPORT ATP-BINDING PROTEIN SKFE"/>
    <property type="match status" value="1"/>
</dbReference>
<sequence>MSILHVDSITKSYNNKKILSDIYLSCRSGEIKGLIGRNGSGKSTLLKIIFGSEKPNSQFIKVDDEILKTMSDRRNRINYLPQHHFLPNHIKIKSLMKLFLPEAICNSLQQNYFLKPLLNKKNHELSGGERRIVEIFLIINSESKFVLLDEPFNGVSPVLKNYIVEYIKEKKPSKGFIITDHDYQNILDVSDKIIFLSNGYLREIKNESDLINLGYLPGNVNMNL</sequence>
<proteinExistence type="predicted"/>
<dbReference type="InterPro" id="IPR003593">
    <property type="entry name" value="AAA+_ATPase"/>
</dbReference>
<evidence type="ECO:0000256" key="2">
    <source>
        <dbReference type="ARBA" id="ARBA00022840"/>
    </source>
</evidence>
<organism evidence="4 5">
    <name type="scientific">Abyssalbus ytuae</name>
    <dbReference type="NCBI Taxonomy" id="2926907"/>
    <lineage>
        <taxon>Bacteria</taxon>
        <taxon>Pseudomonadati</taxon>
        <taxon>Bacteroidota</taxon>
        <taxon>Flavobacteriia</taxon>
        <taxon>Flavobacteriales</taxon>
        <taxon>Flavobacteriaceae</taxon>
        <taxon>Abyssalbus</taxon>
    </lineage>
</organism>
<dbReference type="PANTHER" id="PTHR43158:SF1">
    <property type="entry name" value="ABC TRANSPORTER, ATP-BINDING PROTEIN"/>
    <property type="match status" value="1"/>
</dbReference>
<evidence type="ECO:0000256" key="1">
    <source>
        <dbReference type="ARBA" id="ARBA00022741"/>
    </source>
</evidence>
<keyword evidence="1" id="KW-0547">Nucleotide-binding</keyword>
<dbReference type="SMART" id="SM00382">
    <property type="entry name" value="AAA"/>
    <property type="match status" value="1"/>
</dbReference>
<protein>
    <submittedName>
        <fullName evidence="4">ATP-binding cassette domain-containing protein</fullName>
    </submittedName>
</protein>
<dbReference type="Pfam" id="PF00005">
    <property type="entry name" value="ABC_tran"/>
    <property type="match status" value="1"/>
</dbReference>
<dbReference type="Gene3D" id="3.40.50.300">
    <property type="entry name" value="P-loop containing nucleotide triphosphate hydrolases"/>
    <property type="match status" value="1"/>
</dbReference>
<dbReference type="RefSeq" id="WP_255843022.1">
    <property type="nucleotide sequence ID" value="NZ_CP094358.1"/>
</dbReference>